<accession>A0A495RB37</accession>
<dbReference type="PANTHER" id="PTHR42953:SF3">
    <property type="entry name" value="HIGH-AFFINITY ZINC UPTAKE SYSTEM PROTEIN ZNUA"/>
    <property type="match status" value="1"/>
</dbReference>
<evidence type="ECO:0000256" key="6">
    <source>
        <dbReference type="ARBA" id="ARBA00022729"/>
    </source>
</evidence>
<gene>
    <name evidence="14" type="ORF">DES39_2100</name>
</gene>
<comment type="function">
    <text evidence="12">Part of the ATP-binding cassette (ABC) transport system ZnuABC involved in zinc import. Binds zinc with high affinity and specificity and delivers it to the membrane permease for translocation into the cytoplasm.</text>
</comment>
<evidence type="ECO:0000256" key="10">
    <source>
        <dbReference type="ARBA" id="ARBA00023065"/>
    </source>
</evidence>
<dbReference type="Pfam" id="PF01297">
    <property type="entry name" value="ZnuA"/>
    <property type="match status" value="1"/>
</dbReference>
<dbReference type="Proteomes" id="UP000278542">
    <property type="component" value="Unassembled WGS sequence"/>
</dbReference>
<dbReference type="FunFam" id="3.40.50.1980:FF:000028">
    <property type="entry name" value="High-affinity zinc uptake system protein znuA"/>
    <property type="match status" value="1"/>
</dbReference>
<proteinExistence type="inferred from homology"/>
<keyword evidence="6" id="KW-0732">Signal</keyword>
<evidence type="ECO:0000256" key="13">
    <source>
        <dbReference type="SAM" id="MobiDB-lite"/>
    </source>
</evidence>
<dbReference type="Gene3D" id="3.40.50.1980">
    <property type="entry name" value="Nitrogenase molybdenum iron protein domain"/>
    <property type="match status" value="2"/>
</dbReference>
<keyword evidence="9" id="KW-0864">Zinc transport</keyword>
<dbReference type="InterPro" id="IPR035520">
    <property type="entry name" value="ZnuA"/>
</dbReference>
<dbReference type="InterPro" id="IPR050492">
    <property type="entry name" value="Bact_metal-bind_prot9"/>
</dbReference>
<keyword evidence="15" id="KW-1185">Reference proteome</keyword>
<evidence type="ECO:0000256" key="8">
    <source>
        <dbReference type="ARBA" id="ARBA00022833"/>
    </source>
</evidence>
<evidence type="ECO:0000313" key="15">
    <source>
        <dbReference type="Proteomes" id="UP000278542"/>
    </source>
</evidence>
<evidence type="ECO:0000256" key="12">
    <source>
        <dbReference type="ARBA" id="ARBA00045516"/>
    </source>
</evidence>
<evidence type="ECO:0000256" key="9">
    <source>
        <dbReference type="ARBA" id="ARBA00022906"/>
    </source>
</evidence>
<keyword evidence="11" id="KW-1015">Disulfide bond</keyword>
<keyword evidence="8" id="KW-0862">Zinc</keyword>
<dbReference type="PANTHER" id="PTHR42953">
    <property type="entry name" value="HIGH-AFFINITY ZINC UPTAKE SYSTEM PROTEIN ZNUA-RELATED"/>
    <property type="match status" value="1"/>
</dbReference>
<dbReference type="RefSeq" id="WP_121145890.1">
    <property type="nucleotide sequence ID" value="NZ_RBWY01000005.1"/>
</dbReference>
<keyword evidence="5" id="KW-0479">Metal-binding</keyword>
<dbReference type="CDD" id="cd01019">
    <property type="entry name" value="ZnuA"/>
    <property type="match status" value="1"/>
</dbReference>
<sequence>MFRYNLIIKFIALFVIGGVLPISYAQASIVTSVKPLGFITAAIADGVTTTEILLPDGASPHSYALKPSDLVKLKSADLVIWIGDDMETFLPSLLRNIDDEKQLSLANNPKIMPLLREGHDDDHDEDGDEHDHHHDHSHGHELDMHIWLSPKIAAVSAQIIHDKLVQIYPDKSALLDKNLAMFIEQLKETQQIIAKKLNSVQNSGYFVFHDGYGYFENEFNLNNLGSLTINPAIQPGIKKVYEIQTELNEKKAVCVFREPQFSPAIIDKIIKGTDVKVGELDPLGMGIDLSKDAYSHFLLNITQQFLNCLA</sequence>
<dbReference type="OrthoDB" id="7346865at2"/>
<keyword evidence="4" id="KW-0813">Transport</keyword>
<evidence type="ECO:0000256" key="5">
    <source>
        <dbReference type="ARBA" id="ARBA00022723"/>
    </source>
</evidence>
<comment type="similarity">
    <text evidence="2">Belongs to the bacterial solute-binding protein 9 family.</text>
</comment>
<evidence type="ECO:0000256" key="1">
    <source>
        <dbReference type="ARBA" id="ARBA00004418"/>
    </source>
</evidence>
<evidence type="ECO:0000313" key="14">
    <source>
        <dbReference type="EMBL" id="RKS84541.1"/>
    </source>
</evidence>
<organism evidence="14 15">
    <name type="scientific">Orbus hercynius</name>
    <dbReference type="NCBI Taxonomy" id="593135"/>
    <lineage>
        <taxon>Bacteria</taxon>
        <taxon>Pseudomonadati</taxon>
        <taxon>Pseudomonadota</taxon>
        <taxon>Gammaproteobacteria</taxon>
        <taxon>Orbales</taxon>
        <taxon>Orbaceae</taxon>
        <taxon>Orbus</taxon>
    </lineage>
</organism>
<keyword evidence="7" id="KW-0574">Periplasm</keyword>
<feature type="region of interest" description="Disordered" evidence="13">
    <location>
        <begin position="114"/>
        <end position="137"/>
    </location>
</feature>
<protein>
    <recommendedName>
        <fullName evidence="3">High-affinity zinc uptake system protein ZnuA</fullName>
    </recommendedName>
</protein>
<keyword evidence="10" id="KW-0406">Ion transport</keyword>
<dbReference type="EMBL" id="RBWY01000005">
    <property type="protein sequence ID" value="RKS84541.1"/>
    <property type="molecule type" value="Genomic_DNA"/>
</dbReference>
<dbReference type="NCBIfam" id="NF007091">
    <property type="entry name" value="PRK09545.1"/>
    <property type="match status" value="1"/>
</dbReference>
<evidence type="ECO:0000256" key="4">
    <source>
        <dbReference type="ARBA" id="ARBA00022448"/>
    </source>
</evidence>
<reference evidence="14 15" key="1">
    <citation type="submission" date="2018-10" db="EMBL/GenBank/DDBJ databases">
        <title>Genomic Encyclopedia of Type Strains, Phase IV (KMG-IV): sequencing the most valuable type-strain genomes for metagenomic binning, comparative biology and taxonomic classification.</title>
        <authorList>
            <person name="Goeker M."/>
        </authorList>
    </citation>
    <scope>NUCLEOTIDE SEQUENCE [LARGE SCALE GENOMIC DNA]</scope>
    <source>
        <strain evidence="14 15">DSM 22228</strain>
    </source>
</reference>
<evidence type="ECO:0000256" key="11">
    <source>
        <dbReference type="ARBA" id="ARBA00023157"/>
    </source>
</evidence>
<dbReference type="GO" id="GO:0042597">
    <property type="term" value="C:periplasmic space"/>
    <property type="evidence" value="ECO:0007669"/>
    <property type="project" value="UniProtKB-SubCell"/>
</dbReference>
<dbReference type="InterPro" id="IPR006127">
    <property type="entry name" value="ZnuA-like"/>
</dbReference>
<name>A0A495RB37_9GAMM</name>
<evidence type="ECO:0000256" key="2">
    <source>
        <dbReference type="ARBA" id="ARBA00011028"/>
    </source>
</evidence>
<dbReference type="SUPFAM" id="SSF53807">
    <property type="entry name" value="Helical backbone' metal receptor"/>
    <property type="match status" value="1"/>
</dbReference>
<comment type="subcellular location">
    <subcellularLocation>
        <location evidence="1">Periplasm</location>
    </subcellularLocation>
</comment>
<dbReference type="GO" id="GO:0046872">
    <property type="term" value="F:metal ion binding"/>
    <property type="evidence" value="ECO:0007669"/>
    <property type="project" value="UniProtKB-KW"/>
</dbReference>
<evidence type="ECO:0000256" key="3">
    <source>
        <dbReference type="ARBA" id="ARBA00015915"/>
    </source>
</evidence>
<evidence type="ECO:0000256" key="7">
    <source>
        <dbReference type="ARBA" id="ARBA00022764"/>
    </source>
</evidence>
<dbReference type="AlphaFoldDB" id="A0A495RB37"/>
<dbReference type="GO" id="GO:0006829">
    <property type="term" value="P:zinc ion transport"/>
    <property type="evidence" value="ECO:0007669"/>
    <property type="project" value="UniProtKB-KW"/>
</dbReference>
<comment type="caution">
    <text evidence="14">The sequence shown here is derived from an EMBL/GenBank/DDBJ whole genome shotgun (WGS) entry which is preliminary data.</text>
</comment>